<gene>
    <name evidence="2" type="ORF">A0H81_00360</name>
</gene>
<dbReference type="OMA" id="WSENVTT"/>
<dbReference type="OrthoDB" id="5563033at2759"/>
<proteinExistence type="predicted"/>
<organism evidence="2 3">
    <name type="scientific">Grifola frondosa</name>
    <name type="common">Maitake</name>
    <name type="synonym">Polyporus frondosus</name>
    <dbReference type="NCBI Taxonomy" id="5627"/>
    <lineage>
        <taxon>Eukaryota</taxon>
        <taxon>Fungi</taxon>
        <taxon>Dikarya</taxon>
        <taxon>Basidiomycota</taxon>
        <taxon>Agaricomycotina</taxon>
        <taxon>Agaricomycetes</taxon>
        <taxon>Polyporales</taxon>
        <taxon>Grifolaceae</taxon>
        <taxon>Grifola</taxon>
    </lineage>
</organism>
<feature type="compositionally biased region" description="Polar residues" evidence="1">
    <location>
        <begin position="169"/>
        <end position="178"/>
    </location>
</feature>
<accession>A0A1C7MQ57</accession>
<comment type="caution">
    <text evidence="2">The sequence shown here is derived from an EMBL/GenBank/DDBJ whole genome shotgun (WGS) entry which is preliminary data.</text>
</comment>
<sequence length="212" mass="23723">MFMSSCYWPPAPIDAPLASPWSENVTTFGEALHFMIPNLPEEMMPDNIPILDRCWCDFSARAFFKPFNTTQWEVDSLVRVKEELERRLEDDAKDKQLDASAHVDETDAMAVTNYADDASPARRENIWDRVWSFTQRTDTSSNAPSAPVKASAGGPALEANLTSPPGEASSLTPQTDTSLPLPDKRPLFRLEYDLRPYGLSMVVDFGWSTVTS</sequence>
<evidence type="ECO:0000256" key="1">
    <source>
        <dbReference type="SAM" id="MobiDB-lite"/>
    </source>
</evidence>
<keyword evidence="3" id="KW-1185">Reference proteome</keyword>
<evidence type="ECO:0000313" key="2">
    <source>
        <dbReference type="EMBL" id="OBZ78827.1"/>
    </source>
</evidence>
<feature type="region of interest" description="Disordered" evidence="1">
    <location>
        <begin position="137"/>
        <end position="183"/>
    </location>
</feature>
<protein>
    <submittedName>
        <fullName evidence="2">Uncharacterized protein</fullName>
    </submittedName>
</protein>
<evidence type="ECO:0000313" key="3">
    <source>
        <dbReference type="Proteomes" id="UP000092993"/>
    </source>
</evidence>
<dbReference type="EMBL" id="LUGG01000001">
    <property type="protein sequence ID" value="OBZ78827.1"/>
    <property type="molecule type" value="Genomic_DNA"/>
</dbReference>
<dbReference type="Proteomes" id="UP000092993">
    <property type="component" value="Unassembled WGS sequence"/>
</dbReference>
<reference evidence="2 3" key="1">
    <citation type="submission" date="2016-03" db="EMBL/GenBank/DDBJ databases">
        <title>Whole genome sequencing of Grifola frondosa 9006-11.</title>
        <authorList>
            <person name="Min B."/>
            <person name="Park H."/>
            <person name="Kim J.-G."/>
            <person name="Cho H."/>
            <person name="Oh Y.-L."/>
            <person name="Kong W.-S."/>
            <person name="Choi I.-G."/>
        </authorList>
    </citation>
    <scope>NUCLEOTIDE SEQUENCE [LARGE SCALE GENOMIC DNA]</scope>
    <source>
        <strain evidence="2 3">9006-11</strain>
    </source>
</reference>
<dbReference type="AlphaFoldDB" id="A0A1C7MQ57"/>
<name>A0A1C7MQ57_GRIFR</name>